<dbReference type="Proteomes" id="UP000234857">
    <property type="component" value="Unassembled WGS sequence"/>
</dbReference>
<proteinExistence type="predicted"/>
<reference evidence="1 2" key="1">
    <citation type="submission" date="2017-11" db="EMBL/GenBank/DDBJ databases">
        <title>Genome-resolved metagenomics identifies genetic mobility, metabolic interactions, and unexpected diversity in perchlorate-reducing communities.</title>
        <authorList>
            <person name="Barnum T.P."/>
            <person name="Figueroa I.A."/>
            <person name="Carlstrom C.I."/>
            <person name="Lucas L.N."/>
            <person name="Engelbrektson A.L."/>
            <person name="Coates J.D."/>
        </authorList>
    </citation>
    <scope>NUCLEOTIDE SEQUENCE [LARGE SCALE GENOMIC DNA]</scope>
    <source>
        <strain evidence="1">BM706</strain>
    </source>
</reference>
<accession>A0A2N5ZKF1</accession>
<evidence type="ECO:0000313" key="2">
    <source>
        <dbReference type="Proteomes" id="UP000234857"/>
    </source>
</evidence>
<organism evidence="1 2">
    <name type="scientific">Muiribacterium halophilum</name>
    <dbReference type="NCBI Taxonomy" id="2053465"/>
    <lineage>
        <taxon>Bacteria</taxon>
        <taxon>Candidatus Muiribacteriota</taxon>
        <taxon>Candidatus Muiribacteriia</taxon>
        <taxon>Candidatus Muiribacteriales</taxon>
        <taxon>Candidatus Muiribacteriaceae</taxon>
        <taxon>Candidatus Muiribacterium</taxon>
    </lineage>
</organism>
<comment type="caution">
    <text evidence="1">The sequence shown here is derived from an EMBL/GenBank/DDBJ whole genome shotgun (WGS) entry which is preliminary data.</text>
</comment>
<sequence length="434" mass="51598">MLKKIFYKIYFSIPHRIRSREFYKFKKILEKNSDISKEKVIEYQINKFKEILNIAYYYTDFYRQKYDEVGFHPSMFKTMEDLKKIPILERYELRDNLERMKNKNFNGKLRKSFTSGSTGTPTLIYTSSKGIQRELASLSHQFDRIGFDYINSARIEIRGKVENDHLYDYIKEQKILRINILKINQNTIHKIIEKIKSVGYENIYGYPSAIFIFSELILKNKISLNIKKIIFASEILYDWQLEYIENVFPDAAKFCFYGMAERVCLAGWMKDDRKYYFLPSYGITEFDDKNCIIGTSLINDVVPLIRYKTTDIAGEKIETKGSYFPVIKNIQGRLEDIVYDIKGNKIPPSSLTFIFKNLGNYINKTKLIQNSFKEWSVYFETKYKNEKDKEIELIIDSMKKMFGKEIIVKVIFSEELSSENNGKFKWVEQKIKRL</sequence>
<protein>
    <recommendedName>
        <fullName evidence="3">CoF synthetase</fullName>
    </recommendedName>
</protein>
<dbReference type="PANTHER" id="PTHR36932">
    <property type="entry name" value="CAPSULAR POLYSACCHARIDE BIOSYNTHESIS PROTEIN"/>
    <property type="match status" value="1"/>
</dbReference>
<evidence type="ECO:0000313" key="1">
    <source>
        <dbReference type="EMBL" id="PLX19169.1"/>
    </source>
</evidence>
<dbReference type="PANTHER" id="PTHR36932:SF1">
    <property type="entry name" value="CAPSULAR POLYSACCHARIDE BIOSYNTHESIS PROTEIN"/>
    <property type="match status" value="1"/>
</dbReference>
<dbReference type="Gene3D" id="3.40.50.12780">
    <property type="entry name" value="N-terminal domain of ligase-like"/>
    <property type="match status" value="1"/>
</dbReference>
<dbReference type="EMBL" id="PKTG01000039">
    <property type="protein sequence ID" value="PLX19169.1"/>
    <property type="molecule type" value="Genomic_DNA"/>
</dbReference>
<gene>
    <name evidence="1" type="ORF">C0601_02605</name>
</gene>
<dbReference type="InterPro" id="IPR042099">
    <property type="entry name" value="ANL_N_sf"/>
</dbReference>
<dbReference type="AlphaFoldDB" id="A0A2N5ZKF1"/>
<dbReference type="SUPFAM" id="SSF56801">
    <property type="entry name" value="Acetyl-CoA synthetase-like"/>
    <property type="match status" value="1"/>
</dbReference>
<name>A0A2N5ZKF1_MUIH1</name>
<evidence type="ECO:0008006" key="3">
    <source>
        <dbReference type="Google" id="ProtNLM"/>
    </source>
</evidence>
<dbReference type="InterPro" id="IPR053158">
    <property type="entry name" value="CapK_Type1_Caps_Biosynth"/>
</dbReference>